<evidence type="ECO:0000256" key="5">
    <source>
        <dbReference type="ARBA" id="ARBA00022989"/>
    </source>
</evidence>
<evidence type="ECO:0000259" key="8">
    <source>
        <dbReference type="Pfam" id="PF01694"/>
    </source>
</evidence>
<dbReference type="PANTHER" id="PTHR43731">
    <property type="entry name" value="RHOMBOID PROTEASE"/>
    <property type="match status" value="1"/>
</dbReference>
<dbReference type="PANTHER" id="PTHR43731:SF14">
    <property type="entry name" value="PRESENILIN-ASSOCIATED RHOMBOID-LIKE PROTEIN, MITOCHONDRIAL"/>
    <property type="match status" value="1"/>
</dbReference>
<dbReference type="Gene3D" id="1.20.1540.10">
    <property type="entry name" value="Rhomboid-like"/>
    <property type="match status" value="1"/>
</dbReference>
<protein>
    <submittedName>
        <fullName evidence="9">Rhomboid family intramembrane serine protease</fullName>
    </submittedName>
</protein>
<keyword evidence="9" id="KW-0645">Protease</keyword>
<dbReference type="Pfam" id="PF01694">
    <property type="entry name" value="Rhomboid"/>
    <property type="match status" value="1"/>
</dbReference>
<dbReference type="GO" id="GO:0008233">
    <property type="term" value="F:peptidase activity"/>
    <property type="evidence" value="ECO:0007669"/>
    <property type="project" value="UniProtKB-KW"/>
</dbReference>
<evidence type="ECO:0000256" key="6">
    <source>
        <dbReference type="ARBA" id="ARBA00023136"/>
    </source>
</evidence>
<dbReference type="EMBL" id="JAGHKP010000002">
    <property type="protein sequence ID" value="MBO9152762.1"/>
    <property type="molecule type" value="Genomic_DNA"/>
</dbReference>
<dbReference type="InterPro" id="IPR035952">
    <property type="entry name" value="Rhomboid-like_sf"/>
</dbReference>
<feature type="transmembrane region" description="Helical" evidence="7">
    <location>
        <begin position="351"/>
        <end position="370"/>
    </location>
</feature>
<evidence type="ECO:0000256" key="3">
    <source>
        <dbReference type="ARBA" id="ARBA00022692"/>
    </source>
</evidence>
<comment type="subcellular location">
    <subcellularLocation>
        <location evidence="1">Membrane</location>
        <topology evidence="1">Multi-pass membrane protein</topology>
    </subcellularLocation>
</comment>
<evidence type="ECO:0000313" key="10">
    <source>
        <dbReference type="Proteomes" id="UP000679126"/>
    </source>
</evidence>
<evidence type="ECO:0000256" key="1">
    <source>
        <dbReference type="ARBA" id="ARBA00004141"/>
    </source>
</evidence>
<feature type="domain" description="Peptidase S54 rhomboid" evidence="8">
    <location>
        <begin position="200"/>
        <end position="336"/>
    </location>
</feature>
<feature type="transmembrane region" description="Helical" evidence="7">
    <location>
        <begin position="208"/>
        <end position="231"/>
    </location>
</feature>
<feature type="transmembrane region" description="Helical" evidence="7">
    <location>
        <begin position="294"/>
        <end position="313"/>
    </location>
</feature>
<feature type="transmembrane region" description="Helical" evidence="7">
    <location>
        <begin position="319"/>
        <end position="339"/>
    </location>
</feature>
<feature type="transmembrane region" description="Helical" evidence="7">
    <location>
        <begin position="265"/>
        <end position="287"/>
    </location>
</feature>
<reference evidence="10" key="1">
    <citation type="submission" date="2021-03" db="EMBL/GenBank/DDBJ databases">
        <title>Assistant Professor.</title>
        <authorList>
            <person name="Huq M.A."/>
        </authorList>
    </citation>
    <scope>NUCLEOTIDE SEQUENCE [LARGE SCALE GENOMIC DNA]</scope>
    <source>
        <strain evidence="10">MAH-28</strain>
    </source>
</reference>
<keyword evidence="5 7" id="KW-1133">Transmembrane helix</keyword>
<keyword evidence="3 7" id="KW-0812">Transmembrane</keyword>
<accession>A0ABS3YDK5</accession>
<evidence type="ECO:0000313" key="9">
    <source>
        <dbReference type="EMBL" id="MBO9152762.1"/>
    </source>
</evidence>
<keyword evidence="10" id="KW-1185">Reference proteome</keyword>
<dbReference type="Proteomes" id="UP000679126">
    <property type="component" value="Unassembled WGS sequence"/>
</dbReference>
<proteinExistence type="inferred from homology"/>
<keyword evidence="4" id="KW-0378">Hydrolase</keyword>
<organism evidence="9 10">
    <name type="scientific">Chitinophaga chungangae</name>
    <dbReference type="NCBI Taxonomy" id="2821488"/>
    <lineage>
        <taxon>Bacteria</taxon>
        <taxon>Pseudomonadati</taxon>
        <taxon>Bacteroidota</taxon>
        <taxon>Chitinophagia</taxon>
        <taxon>Chitinophagales</taxon>
        <taxon>Chitinophagaceae</taxon>
        <taxon>Chitinophaga</taxon>
    </lineage>
</organism>
<comment type="similarity">
    <text evidence="2">Belongs to the peptidase S54 family.</text>
</comment>
<feature type="transmembrane region" description="Helical" evidence="7">
    <location>
        <begin position="148"/>
        <end position="166"/>
    </location>
</feature>
<feature type="transmembrane region" description="Helical" evidence="7">
    <location>
        <begin position="238"/>
        <end position="259"/>
    </location>
</feature>
<dbReference type="RefSeq" id="WP_209145741.1">
    <property type="nucleotide sequence ID" value="NZ_JAGHKP010000002.1"/>
</dbReference>
<dbReference type="GO" id="GO:0006508">
    <property type="term" value="P:proteolysis"/>
    <property type="evidence" value="ECO:0007669"/>
    <property type="project" value="UniProtKB-KW"/>
</dbReference>
<name>A0ABS3YDK5_9BACT</name>
<evidence type="ECO:0000256" key="4">
    <source>
        <dbReference type="ARBA" id="ARBA00022801"/>
    </source>
</evidence>
<sequence>MIGFPPRYGATWSFENRSPAEQLIIFWLAVEKMGWQVSEVTPGSITAFTNFSLRSWNEQVSIRFMPEEVSLFSVSTGVQIFDLGRNRQNVKRLLKTVAAIAAETSPETLHAAYEERRQRIRPEGEAIHLTRSRRVVAGFMQVFMPVKGYFITPVLIVLNVFIFLLLTNKWLFPESSGWAPAQQVLERFGASFKPLTLFGEPWRLVTAAFLHADGLHLFFNMYAIMVCGIYLEPLLGRWRFLLVYLLCAVMASLTSLWWYDITPSLGASGAVFGLFGFILTLSLHHFLEPGERKALLTSIGLYILLSLSTIFLSTNFDHASHIGGLVAGMLLAQLLYAGLQKNASRGVMVRSTALATGLMLIIISAVYWLLPRDVNDYMAKRARLDENYILASGVYRTQSDEERMKWLKNYAIYYMDENLRIMDEIDRLSLGYDSRQQNKLLRKLYSTRKKIFTLNYQTLREGRNRYDRQIIEAVHELEQMHRELNY</sequence>
<keyword evidence="6 7" id="KW-0472">Membrane</keyword>
<dbReference type="InterPro" id="IPR022764">
    <property type="entry name" value="Peptidase_S54_rhomboid_dom"/>
</dbReference>
<dbReference type="InterPro" id="IPR050925">
    <property type="entry name" value="Rhomboid_protease_S54"/>
</dbReference>
<gene>
    <name evidence="9" type="ORF">J7I43_11100</name>
</gene>
<comment type="caution">
    <text evidence="9">The sequence shown here is derived from an EMBL/GenBank/DDBJ whole genome shotgun (WGS) entry which is preliminary data.</text>
</comment>
<evidence type="ECO:0000256" key="7">
    <source>
        <dbReference type="SAM" id="Phobius"/>
    </source>
</evidence>
<dbReference type="SUPFAM" id="SSF144091">
    <property type="entry name" value="Rhomboid-like"/>
    <property type="match status" value="1"/>
</dbReference>
<evidence type="ECO:0000256" key="2">
    <source>
        <dbReference type="ARBA" id="ARBA00009045"/>
    </source>
</evidence>